<sequence>MASSASNESVSTAIELVESSPDKERHEDLASRWKASEDRISKIEQALQDLNVKDGSEEEGRFEIMAELLDKACQAFEVYDEHKTKKIPYEDRLILESSLLELVDNAFERIENICRNFSELLGNHDGIVKERDELRYEIRFCDVRFYEIHERFLKSYLGLPW</sequence>
<dbReference type="AlphaFoldDB" id="A0AAD4R724"/>
<accession>A0AAD4R724</accession>
<name>A0AAD4R724_9BILA</name>
<keyword evidence="3" id="KW-1185">Reference proteome</keyword>
<feature type="region of interest" description="Disordered" evidence="1">
    <location>
        <begin position="1"/>
        <end position="31"/>
    </location>
</feature>
<reference evidence="2" key="1">
    <citation type="submission" date="2022-01" db="EMBL/GenBank/DDBJ databases">
        <title>Genome Sequence Resource for Two Populations of Ditylenchus destructor, the Migratory Endoparasitic Phytonematode.</title>
        <authorList>
            <person name="Zhang H."/>
            <person name="Lin R."/>
            <person name="Xie B."/>
        </authorList>
    </citation>
    <scope>NUCLEOTIDE SEQUENCE</scope>
    <source>
        <strain evidence="2">BazhouSP</strain>
    </source>
</reference>
<evidence type="ECO:0000256" key="1">
    <source>
        <dbReference type="SAM" id="MobiDB-lite"/>
    </source>
</evidence>
<evidence type="ECO:0000313" key="2">
    <source>
        <dbReference type="EMBL" id="KAI1713902.1"/>
    </source>
</evidence>
<organism evidence="2 3">
    <name type="scientific">Ditylenchus destructor</name>
    <dbReference type="NCBI Taxonomy" id="166010"/>
    <lineage>
        <taxon>Eukaryota</taxon>
        <taxon>Metazoa</taxon>
        <taxon>Ecdysozoa</taxon>
        <taxon>Nematoda</taxon>
        <taxon>Chromadorea</taxon>
        <taxon>Rhabditida</taxon>
        <taxon>Tylenchina</taxon>
        <taxon>Tylenchomorpha</taxon>
        <taxon>Sphaerularioidea</taxon>
        <taxon>Anguinidae</taxon>
        <taxon>Anguininae</taxon>
        <taxon>Ditylenchus</taxon>
    </lineage>
</organism>
<comment type="caution">
    <text evidence="2">The sequence shown here is derived from an EMBL/GenBank/DDBJ whole genome shotgun (WGS) entry which is preliminary data.</text>
</comment>
<feature type="compositionally biased region" description="Basic and acidic residues" evidence="1">
    <location>
        <begin position="20"/>
        <end position="31"/>
    </location>
</feature>
<gene>
    <name evidence="2" type="ORF">DdX_08785</name>
</gene>
<protein>
    <submittedName>
        <fullName evidence="2">Uncharacterized protein</fullName>
    </submittedName>
</protein>
<dbReference type="EMBL" id="JAKKPZ010000014">
    <property type="protein sequence ID" value="KAI1713902.1"/>
    <property type="molecule type" value="Genomic_DNA"/>
</dbReference>
<feature type="compositionally biased region" description="Polar residues" evidence="1">
    <location>
        <begin position="1"/>
        <end position="12"/>
    </location>
</feature>
<dbReference type="Proteomes" id="UP001201812">
    <property type="component" value="Unassembled WGS sequence"/>
</dbReference>
<evidence type="ECO:0000313" key="3">
    <source>
        <dbReference type="Proteomes" id="UP001201812"/>
    </source>
</evidence>
<proteinExistence type="predicted"/>